<dbReference type="GO" id="GO:0003677">
    <property type="term" value="F:DNA binding"/>
    <property type="evidence" value="ECO:0007669"/>
    <property type="project" value="UniProtKB-KW"/>
</dbReference>
<sequence>MGFKCCVESCRRTNKDVTLHSYPKEPKHFSKWLSLIGRTTLLAKGMDHFCSTLVNGFRLLEEPLYWLKLYHNRSCLKVDCVHSQYLPRLDESIQGTEEVNKRDHISPSIKNWQITLERLKYLWTHLSRKGFDY</sequence>
<keyword evidence="2" id="KW-0863">Zinc-finger</keyword>
<dbReference type="GO" id="GO:0008270">
    <property type="term" value="F:zinc ion binding"/>
    <property type="evidence" value="ECO:0007669"/>
    <property type="project" value="UniProtKB-KW"/>
</dbReference>
<accession>A0AAW1L863</accession>
<reference evidence="6 7" key="1">
    <citation type="journal article" date="2024" name="BMC Genomics">
        <title>De novo assembly and annotation of Popillia japonica's genome with initial clues to its potential as an invasive pest.</title>
        <authorList>
            <person name="Cucini C."/>
            <person name="Boschi S."/>
            <person name="Funari R."/>
            <person name="Cardaioli E."/>
            <person name="Iannotti N."/>
            <person name="Marturano G."/>
            <person name="Paoli F."/>
            <person name="Bruttini M."/>
            <person name="Carapelli A."/>
            <person name="Frati F."/>
            <person name="Nardi F."/>
        </authorList>
    </citation>
    <scope>NUCLEOTIDE SEQUENCE [LARGE SCALE GENOMIC DNA]</scope>
    <source>
        <strain evidence="6">DMR45628</strain>
    </source>
</reference>
<comment type="caution">
    <text evidence="6">The sequence shown here is derived from an EMBL/GenBank/DDBJ whole genome shotgun (WGS) entry which is preliminary data.</text>
</comment>
<dbReference type="SUPFAM" id="SSF57716">
    <property type="entry name" value="Glucocorticoid receptor-like (DNA-binding domain)"/>
    <property type="match status" value="1"/>
</dbReference>
<dbReference type="EMBL" id="JASPKY010000138">
    <property type="protein sequence ID" value="KAK9731063.1"/>
    <property type="molecule type" value="Genomic_DNA"/>
</dbReference>
<dbReference type="Proteomes" id="UP001458880">
    <property type="component" value="Unassembled WGS sequence"/>
</dbReference>
<name>A0AAW1L863_POPJA</name>
<feature type="domain" description="THAP-type" evidence="5">
    <location>
        <begin position="5"/>
        <end position="50"/>
    </location>
</feature>
<keyword evidence="1" id="KW-0479">Metal-binding</keyword>
<evidence type="ECO:0000256" key="1">
    <source>
        <dbReference type="ARBA" id="ARBA00022723"/>
    </source>
</evidence>
<gene>
    <name evidence="6" type="ORF">QE152_g13950</name>
</gene>
<dbReference type="AlphaFoldDB" id="A0AAW1L863"/>
<keyword evidence="7" id="KW-1185">Reference proteome</keyword>
<keyword evidence="3" id="KW-0862">Zinc</keyword>
<evidence type="ECO:0000313" key="7">
    <source>
        <dbReference type="Proteomes" id="UP001458880"/>
    </source>
</evidence>
<evidence type="ECO:0000256" key="3">
    <source>
        <dbReference type="ARBA" id="ARBA00022833"/>
    </source>
</evidence>
<protein>
    <submittedName>
        <fullName evidence="6">THAP domain</fullName>
    </submittedName>
</protein>
<keyword evidence="4" id="KW-0238">DNA-binding</keyword>
<dbReference type="Pfam" id="PF05485">
    <property type="entry name" value="THAP"/>
    <property type="match status" value="1"/>
</dbReference>
<evidence type="ECO:0000256" key="2">
    <source>
        <dbReference type="ARBA" id="ARBA00022771"/>
    </source>
</evidence>
<organism evidence="6 7">
    <name type="scientific">Popillia japonica</name>
    <name type="common">Japanese beetle</name>
    <dbReference type="NCBI Taxonomy" id="7064"/>
    <lineage>
        <taxon>Eukaryota</taxon>
        <taxon>Metazoa</taxon>
        <taxon>Ecdysozoa</taxon>
        <taxon>Arthropoda</taxon>
        <taxon>Hexapoda</taxon>
        <taxon>Insecta</taxon>
        <taxon>Pterygota</taxon>
        <taxon>Neoptera</taxon>
        <taxon>Endopterygota</taxon>
        <taxon>Coleoptera</taxon>
        <taxon>Polyphaga</taxon>
        <taxon>Scarabaeiformia</taxon>
        <taxon>Scarabaeidae</taxon>
        <taxon>Rutelinae</taxon>
        <taxon>Popillia</taxon>
    </lineage>
</organism>
<evidence type="ECO:0000259" key="5">
    <source>
        <dbReference type="Pfam" id="PF05485"/>
    </source>
</evidence>
<evidence type="ECO:0000256" key="4">
    <source>
        <dbReference type="ARBA" id="ARBA00023125"/>
    </source>
</evidence>
<dbReference type="InterPro" id="IPR006612">
    <property type="entry name" value="THAP_Znf"/>
</dbReference>
<evidence type="ECO:0000313" key="6">
    <source>
        <dbReference type="EMBL" id="KAK9731063.1"/>
    </source>
</evidence>
<proteinExistence type="predicted"/>